<dbReference type="RefSeq" id="XP_056051611.1">
    <property type="nucleotide sequence ID" value="XM_056199687.1"/>
</dbReference>
<keyword evidence="2" id="KW-1185">Reference proteome</keyword>
<comment type="caution">
    <text evidence="1">The sequence shown here is derived from an EMBL/GenBank/DDBJ whole genome shotgun (WGS) entry which is preliminary data.</text>
</comment>
<evidence type="ECO:0000313" key="2">
    <source>
        <dbReference type="Proteomes" id="UP001144673"/>
    </source>
</evidence>
<name>A0A9W8Q9T1_AKAMU</name>
<sequence length="115" mass="12947">MDMVLRSFPMKSLGAMQWLRDARTEQDNPASVPLFDLLEETSVFASALPGDKLYRVMSLADQSVSIPVDYALSGEEIFTRLAIEFLENRQSLDILSHCMLPATQSKLKLPSWIPD</sequence>
<dbReference type="GeneID" id="80897830"/>
<evidence type="ECO:0000313" key="1">
    <source>
        <dbReference type="EMBL" id="KAJ4149897.1"/>
    </source>
</evidence>
<gene>
    <name evidence="1" type="ORF">LMH87_010671</name>
</gene>
<dbReference type="EMBL" id="JAJHUN010000009">
    <property type="protein sequence ID" value="KAJ4149897.1"/>
    <property type="molecule type" value="Genomic_DNA"/>
</dbReference>
<proteinExistence type="predicted"/>
<dbReference type="AlphaFoldDB" id="A0A9W8Q9T1"/>
<dbReference type="Proteomes" id="UP001144673">
    <property type="component" value="Chromosome 4"/>
</dbReference>
<dbReference type="KEGG" id="amus:LMH87_010671"/>
<protein>
    <submittedName>
        <fullName evidence="1">Uncharacterized protein</fullName>
    </submittedName>
</protein>
<reference evidence="1" key="1">
    <citation type="journal article" date="2023" name="Access Microbiol">
        <title>De-novo genome assembly for Akanthomyces muscarius, a biocontrol agent of insect agricultural pests.</title>
        <authorList>
            <person name="Erdos Z."/>
            <person name="Studholme D.J."/>
            <person name="Raymond B."/>
            <person name="Sharma M."/>
        </authorList>
    </citation>
    <scope>NUCLEOTIDE SEQUENCE</scope>
    <source>
        <strain evidence="1">Ve6</strain>
    </source>
</reference>
<organism evidence="1 2">
    <name type="scientific">Akanthomyces muscarius</name>
    <name type="common">Entomopathogenic fungus</name>
    <name type="synonym">Lecanicillium muscarium</name>
    <dbReference type="NCBI Taxonomy" id="2231603"/>
    <lineage>
        <taxon>Eukaryota</taxon>
        <taxon>Fungi</taxon>
        <taxon>Dikarya</taxon>
        <taxon>Ascomycota</taxon>
        <taxon>Pezizomycotina</taxon>
        <taxon>Sordariomycetes</taxon>
        <taxon>Hypocreomycetidae</taxon>
        <taxon>Hypocreales</taxon>
        <taxon>Cordycipitaceae</taxon>
        <taxon>Akanthomyces</taxon>
    </lineage>
</organism>
<accession>A0A9W8Q9T1</accession>